<proteinExistence type="inferred from homology"/>
<dbReference type="Gene3D" id="3.40.395.10">
    <property type="entry name" value="Adenoviral Proteinase, Chain A"/>
    <property type="match status" value="1"/>
</dbReference>
<feature type="region of interest" description="Disordered" evidence="4">
    <location>
        <begin position="193"/>
        <end position="218"/>
    </location>
</feature>
<dbReference type="PROSITE" id="PS50600">
    <property type="entry name" value="ULP_PROTEASE"/>
    <property type="match status" value="1"/>
</dbReference>
<dbReference type="GO" id="GO:0006508">
    <property type="term" value="P:proteolysis"/>
    <property type="evidence" value="ECO:0007669"/>
    <property type="project" value="UniProtKB-KW"/>
</dbReference>
<feature type="region of interest" description="Disordered" evidence="4">
    <location>
        <begin position="1"/>
        <end position="20"/>
    </location>
</feature>
<dbReference type="GO" id="GO:0008234">
    <property type="term" value="F:cysteine-type peptidase activity"/>
    <property type="evidence" value="ECO:0007669"/>
    <property type="project" value="InterPro"/>
</dbReference>
<dbReference type="KEGG" id="tet:TTHERM_00440580"/>
<dbReference type="GeneID" id="7823711"/>
<dbReference type="Pfam" id="PF02902">
    <property type="entry name" value="Peptidase_C48"/>
    <property type="match status" value="1"/>
</dbReference>
<sequence>MQSNFDFEEMDPEETDQTQKQQQQYKIIKIDFKSYLKKSTIKTTPKLLIYQNLDIYDTDYNRLEPGYMLNDKIIDFFVEFLTQLKRYNNLKNNIQNETSKILCSYAFSSLDLYKYNSDIFDLKQPQKYFRLNNEKSILECFDRVYLVVNEADFHWVLIEIYLQENIYQQNYEIQNEKIPNKIRQKQICESIQSSLKNSTSSNNKSKSQSKNKNQYKPSKRGILEQNGQFQSSLQQKVQNEIQQDNIQYNNSNSQKQLYDQQSHQLSQQTSEYIKEKSTDLSYEKKRNQSIKKIVMKVYNSLGQRSNVENQTAIVLLKKYFLNDFKDLYGQQCLVEFNILSEKVPTQSGGPDCGVFCCKYLQKLYYEDSKVFDYSCFTQSKMIEYRRFIQQLMTDIKNSNQDYSKVYDKYIDLQI</sequence>
<dbReference type="Proteomes" id="UP000009168">
    <property type="component" value="Unassembled WGS sequence"/>
</dbReference>
<keyword evidence="7" id="KW-1185">Reference proteome</keyword>
<dbReference type="SUPFAM" id="SSF54001">
    <property type="entry name" value="Cysteine proteinases"/>
    <property type="match status" value="1"/>
</dbReference>
<reference evidence="7" key="1">
    <citation type="journal article" date="2006" name="PLoS Biol.">
        <title>Macronuclear genome sequence of the ciliate Tetrahymena thermophila, a model eukaryote.</title>
        <authorList>
            <person name="Eisen J.A."/>
            <person name="Coyne R.S."/>
            <person name="Wu M."/>
            <person name="Wu D."/>
            <person name="Thiagarajan M."/>
            <person name="Wortman J.R."/>
            <person name="Badger J.H."/>
            <person name="Ren Q."/>
            <person name="Amedeo P."/>
            <person name="Jones K.M."/>
            <person name="Tallon L.J."/>
            <person name="Delcher A.L."/>
            <person name="Salzberg S.L."/>
            <person name="Silva J.C."/>
            <person name="Haas B.J."/>
            <person name="Majoros W.H."/>
            <person name="Farzad M."/>
            <person name="Carlton J.M."/>
            <person name="Smith R.K. Jr."/>
            <person name="Garg J."/>
            <person name="Pearlman R.E."/>
            <person name="Karrer K.M."/>
            <person name="Sun L."/>
            <person name="Manning G."/>
            <person name="Elde N.C."/>
            <person name="Turkewitz A.P."/>
            <person name="Asai D.J."/>
            <person name="Wilkes D.E."/>
            <person name="Wang Y."/>
            <person name="Cai H."/>
            <person name="Collins K."/>
            <person name="Stewart B.A."/>
            <person name="Lee S.R."/>
            <person name="Wilamowska K."/>
            <person name="Weinberg Z."/>
            <person name="Ruzzo W.L."/>
            <person name="Wloga D."/>
            <person name="Gaertig J."/>
            <person name="Frankel J."/>
            <person name="Tsao C.-C."/>
            <person name="Gorovsky M.A."/>
            <person name="Keeling P.J."/>
            <person name="Waller R.F."/>
            <person name="Patron N.J."/>
            <person name="Cherry J.M."/>
            <person name="Stover N.A."/>
            <person name="Krieger C.J."/>
            <person name="del Toro C."/>
            <person name="Ryder H.F."/>
            <person name="Williamson S.C."/>
            <person name="Barbeau R.A."/>
            <person name="Hamilton E.P."/>
            <person name="Orias E."/>
        </authorList>
    </citation>
    <scope>NUCLEOTIDE SEQUENCE [LARGE SCALE GENOMIC DNA]</scope>
    <source>
        <strain evidence="7">SB210</strain>
    </source>
</reference>
<organism evidence="6 7">
    <name type="scientific">Tetrahymena thermophila (strain SB210)</name>
    <dbReference type="NCBI Taxonomy" id="312017"/>
    <lineage>
        <taxon>Eukaryota</taxon>
        <taxon>Sar</taxon>
        <taxon>Alveolata</taxon>
        <taxon>Ciliophora</taxon>
        <taxon>Intramacronucleata</taxon>
        <taxon>Oligohymenophorea</taxon>
        <taxon>Hymenostomatida</taxon>
        <taxon>Tetrahymenina</taxon>
        <taxon>Tetrahymenidae</taxon>
        <taxon>Tetrahymena</taxon>
    </lineage>
</organism>
<keyword evidence="3" id="KW-0378">Hydrolase</keyword>
<accession>I7M8C3</accession>
<dbReference type="EMBL" id="GG662663">
    <property type="protein sequence ID" value="EAR97607.2"/>
    <property type="molecule type" value="Genomic_DNA"/>
</dbReference>
<dbReference type="InParanoid" id="I7M8C3"/>
<dbReference type="AlphaFoldDB" id="I7M8C3"/>
<feature type="compositionally biased region" description="Acidic residues" evidence="4">
    <location>
        <begin position="1"/>
        <end position="16"/>
    </location>
</feature>
<dbReference type="InterPro" id="IPR003653">
    <property type="entry name" value="Peptidase_C48_C"/>
</dbReference>
<evidence type="ECO:0000256" key="3">
    <source>
        <dbReference type="ARBA" id="ARBA00022801"/>
    </source>
</evidence>
<comment type="similarity">
    <text evidence="1">Belongs to the peptidase C48 family.</text>
</comment>
<keyword evidence="2 6" id="KW-0645">Protease</keyword>
<feature type="domain" description="Ubiquitin-like protease family profile" evidence="5">
    <location>
        <begin position="53"/>
        <end position="363"/>
    </location>
</feature>
<gene>
    <name evidence="6" type="ORF">TTHERM_00440580</name>
</gene>
<protein>
    <submittedName>
        <fullName evidence="6">Ulp1 protease family, carboxy-terminal domain protein</fullName>
    </submittedName>
</protein>
<evidence type="ECO:0000256" key="2">
    <source>
        <dbReference type="ARBA" id="ARBA00022670"/>
    </source>
</evidence>
<dbReference type="RefSeq" id="XP_001017852.2">
    <property type="nucleotide sequence ID" value="XM_001017852.2"/>
</dbReference>
<feature type="compositionally biased region" description="Low complexity" evidence="4">
    <location>
        <begin position="193"/>
        <end position="216"/>
    </location>
</feature>
<name>I7M8C3_TETTS</name>
<evidence type="ECO:0000313" key="7">
    <source>
        <dbReference type="Proteomes" id="UP000009168"/>
    </source>
</evidence>
<evidence type="ECO:0000313" key="6">
    <source>
        <dbReference type="EMBL" id="EAR97607.2"/>
    </source>
</evidence>
<evidence type="ECO:0000259" key="5">
    <source>
        <dbReference type="PROSITE" id="PS50600"/>
    </source>
</evidence>
<dbReference type="InterPro" id="IPR038765">
    <property type="entry name" value="Papain-like_cys_pep_sf"/>
</dbReference>
<evidence type="ECO:0000256" key="1">
    <source>
        <dbReference type="ARBA" id="ARBA00005234"/>
    </source>
</evidence>
<evidence type="ECO:0000256" key="4">
    <source>
        <dbReference type="SAM" id="MobiDB-lite"/>
    </source>
</evidence>